<dbReference type="GO" id="GO:0004197">
    <property type="term" value="F:cysteine-type endopeptidase activity"/>
    <property type="evidence" value="ECO:0007669"/>
    <property type="project" value="InterPro"/>
</dbReference>
<feature type="signal peptide" evidence="1">
    <location>
        <begin position="1"/>
        <end position="17"/>
    </location>
</feature>
<dbReference type="InterPro" id="IPR050452">
    <property type="entry name" value="Metacaspase"/>
</dbReference>
<dbReference type="EMBL" id="VJWA01000002">
    <property type="protein sequence ID" value="TRW15248.1"/>
    <property type="molecule type" value="Genomic_DNA"/>
</dbReference>
<feature type="domain" description="Peptidase C14 caspase" evidence="2">
    <location>
        <begin position="22"/>
        <end position="288"/>
    </location>
</feature>
<sequence>MKLVLALALLLAAPAQGAVRGVFVGINAYANTGPDLKPLQGSVNDVVLIKATLEERYKLGLDTPGAGCRSENAVSITLTDACATRAAILDALVKRIAASAAGDTLLFFYSGHGAKANDGMQEQAYGYHGTIVPYDGRGSGIVDIFDSELKDLIDIAEDRGVNFVTMFDSCSSGTATRDLRPANARRAGPATMPRPATRIRIAPPAAPSAGPVAAYRVHLAASRDLEVASETPDADGKWNGNFTRALVDAIPGPGRPARTYGDIIAEVRRKMFGTTQNPQAEGALTTPFLGLPPPPRRVFDAEPLGTAVVISGGTLAGVTRGSTYGLYASDAATQAGGPPLATGRVESVEPSRAILAVAPPPGARRALELVHAYGDDAVRLRIDGDGSLAARLKDLDLIVVTDRDPRYVLGVKADVAELKAIDGTPVGSAIPRADPNFDARLRELLRKVANADALLALHNDRGAALADVTLLRACADTANCPDLPKEGDEPLIPAGTPVYVEIINKSDKPLYPYAFYVDGDKGILTLMPPAGARDPALKPGGIRAVPRLRTAGVGRDNIIVIMADEPVDLASLEQAAVRDVATPPRNDLERLLRAARRGASSRDIARVGTWGATVLTVRRVAKETR</sequence>
<dbReference type="PANTHER" id="PTHR48104:SF30">
    <property type="entry name" value="METACASPASE-1"/>
    <property type="match status" value="1"/>
</dbReference>
<proteinExistence type="predicted"/>
<evidence type="ECO:0000313" key="4">
    <source>
        <dbReference type="Proteomes" id="UP000317894"/>
    </source>
</evidence>
<dbReference type="GO" id="GO:0005737">
    <property type="term" value="C:cytoplasm"/>
    <property type="evidence" value="ECO:0007669"/>
    <property type="project" value="TreeGrafter"/>
</dbReference>
<organism evidence="3 4">
    <name type="scientific">Glacieibacterium frigidum</name>
    <dbReference type="NCBI Taxonomy" id="2593303"/>
    <lineage>
        <taxon>Bacteria</taxon>
        <taxon>Pseudomonadati</taxon>
        <taxon>Pseudomonadota</taxon>
        <taxon>Alphaproteobacteria</taxon>
        <taxon>Sphingomonadales</taxon>
        <taxon>Sphingosinicellaceae</taxon>
        <taxon>Glacieibacterium</taxon>
    </lineage>
</organism>
<dbReference type="PANTHER" id="PTHR48104">
    <property type="entry name" value="METACASPASE-4"/>
    <property type="match status" value="1"/>
</dbReference>
<reference evidence="3 4" key="1">
    <citation type="submission" date="2019-07" db="EMBL/GenBank/DDBJ databases">
        <title>Novel species isolated from glacier.</title>
        <authorList>
            <person name="Liu Q."/>
            <person name="Xin Y.-H."/>
        </authorList>
    </citation>
    <scope>NUCLEOTIDE SEQUENCE [LARGE SCALE GENOMIC DNA]</scope>
    <source>
        <strain evidence="3 4">LB1R16</strain>
    </source>
</reference>
<evidence type="ECO:0000313" key="3">
    <source>
        <dbReference type="EMBL" id="TRW15248.1"/>
    </source>
</evidence>
<dbReference type="RefSeq" id="WP_144335416.1">
    <property type="nucleotide sequence ID" value="NZ_VJWA01000002.1"/>
</dbReference>
<dbReference type="AlphaFoldDB" id="A0A552UAK7"/>
<protein>
    <recommendedName>
        <fullName evidence="2">Peptidase C14 caspase domain-containing protein</fullName>
    </recommendedName>
</protein>
<feature type="chain" id="PRO_5021881255" description="Peptidase C14 caspase domain-containing protein" evidence="1">
    <location>
        <begin position="18"/>
        <end position="625"/>
    </location>
</feature>
<keyword evidence="1" id="KW-0732">Signal</keyword>
<dbReference type="InterPro" id="IPR011600">
    <property type="entry name" value="Pept_C14_caspase"/>
</dbReference>
<dbReference type="OrthoDB" id="5489622at2"/>
<gene>
    <name evidence="3" type="ORF">FMM06_16615</name>
</gene>
<dbReference type="Proteomes" id="UP000317894">
    <property type="component" value="Unassembled WGS sequence"/>
</dbReference>
<dbReference type="Pfam" id="PF00656">
    <property type="entry name" value="Peptidase_C14"/>
    <property type="match status" value="1"/>
</dbReference>
<keyword evidence="4" id="KW-1185">Reference proteome</keyword>
<name>A0A552UAK7_9SPHN</name>
<accession>A0A552UAK7</accession>
<dbReference type="Gene3D" id="3.40.50.1460">
    <property type="match status" value="1"/>
</dbReference>
<comment type="caution">
    <text evidence="3">The sequence shown here is derived from an EMBL/GenBank/DDBJ whole genome shotgun (WGS) entry which is preliminary data.</text>
</comment>
<evidence type="ECO:0000259" key="2">
    <source>
        <dbReference type="Pfam" id="PF00656"/>
    </source>
</evidence>
<dbReference type="GO" id="GO:0006508">
    <property type="term" value="P:proteolysis"/>
    <property type="evidence" value="ECO:0007669"/>
    <property type="project" value="InterPro"/>
</dbReference>
<evidence type="ECO:0000256" key="1">
    <source>
        <dbReference type="SAM" id="SignalP"/>
    </source>
</evidence>